<name>X1UJ10_9ZZZZ</name>
<organism evidence="1">
    <name type="scientific">marine sediment metagenome</name>
    <dbReference type="NCBI Taxonomy" id="412755"/>
    <lineage>
        <taxon>unclassified sequences</taxon>
        <taxon>metagenomes</taxon>
        <taxon>ecological metagenomes</taxon>
    </lineage>
</organism>
<comment type="caution">
    <text evidence="1">The sequence shown here is derived from an EMBL/GenBank/DDBJ whole genome shotgun (WGS) entry which is preliminary data.</text>
</comment>
<sequence length="37" mass="4237">TTQPLSSKKYSIIKFKMQAPGQCQNLEILVVLSYNKH</sequence>
<feature type="non-terminal residue" evidence="1">
    <location>
        <position position="1"/>
    </location>
</feature>
<dbReference type="AlphaFoldDB" id="X1UJ10"/>
<gene>
    <name evidence="1" type="ORF">S12H4_51846</name>
</gene>
<accession>X1UJ10</accession>
<evidence type="ECO:0000313" key="1">
    <source>
        <dbReference type="EMBL" id="GAJ03562.1"/>
    </source>
</evidence>
<reference evidence="1" key="1">
    <citation type="journal article" date="2014" name="Front. Microbiol.">
        <title>High frequency of phylogenetically diverse reductive dehalogenase-homologous genes in deep subseafloor sedimentary metagenomes.</title>
        <authorList>
            <person name="Kawai M."/>
            <person name="Futagami T."/>
            <person name="Toyoda A."/>
            <person name="Takaki Y."/>
            <person name="Nishi S."/>
            <person name="Hori S."/>
            <person name="Arai W."/>
            <person name="Tsubouchi T."/>
            <person name="Morono Y."/>
            <person name="Uchiyama I."/>
            <person name="Ito T."/>
            <person name="Fujiyama A."/>
            <person name="Inagaki F."/>
            <person name="Takami H."/>
        </authorList>
    </citation>
    <scope>NUCLEOTIDE SEQUENCE</scope>
    <source>
        <strain evidence="1">Expedition CK06-06</strain>
    </source>
</reference>
<protein>
    <submittedName>
        <fullName evidence="1">Uncharacterized protein</fullName>
    </submittedName>
</protein>
<dbReference type="EMBL" id="BARW01032812">
    <property type="protein sequence ID" value="GAJ03562.1"/>
    <property type="molecule type" value="Genomic_DNA"/>
</dbReference>
<proteinExistence type="predicted"/>